<comment type="caution">
    <text evidence="3">The sequence shown here is derived from an EMBL/GenBank/DDBJ whole genome shotgun (WGS) entry which is preliminary data.</text>
</comment>
<feature type="chain" id="PRO_5040895984" evidence="2">
    <location>
        <begin position="19"/>
        <end position="336"/>
    </location>
</feature>
<name>A0A9W6YX93_AMBMO</name>
<feature type="transmembrane region" description="Helical" evidence="1">
    <location>
        <begin position="301"/>
        <end position="325"/>
    </location>
</feature>
<sequence>MNSFVLLLFCLLFQVTQSHPTPLPLAIPVTSTNLDGGGTTSIPTLTSNSTPTNTDYDEQMKMQTTYNALRNHIYSYRYYYSSANPDLFESYKSLQNYEHFISEAFPDDWVEYSMYKCVLSFLSVMPSSLSTQFEAQLTDYQDWRYAESINTTPITTTPTMSSWDTSISVPTSGVYSKFYMFAKCLAMVEDGLEYGHWYDEYIMSKFDDSDLVGILDHYYDIKSDITEEVEELPNLTANYWYDCESFVKVLDGMPWKERVLNSAKSMFVSYSSVFTAPITLTNYDTTLKPNNYSKKGLSGGAIAGIVVGCFVFVAIVVAVIVVICMRKRSKLREGSN</sequence>
<dbReference type="EMBL" id="BSXU01001125">
    <property type="protein sequence ID" value="GMG24095.1"/>
    <property type="molecule type" value="Genomic_DNA"/>
</dbReference>
<protein>
    <submittedName>
        <fullName evidence="3">Unnamed protein product</fullName>
    </submittedName>
</protein>
<keyword evidence="1" id="KW-0472">Membrane</keyword>
<gene>
    <name evidence="3" type="ORF">Amon01_000289200</name>
</gene>
<evidence type="ECO:0000256" key="2">
    <source>
        <dbReference type="SAM" id="SignalP"/>
    </source>
</evidence>
<keyword evidence="1" id="KW-1133">Transmembrane helix</keyword>
<reference evidence="3" key="1">
    <citation type="submission" date="2023-04" db="EMBL/GenBank/DDBJ databases">
        <title>Ambrosiozyma monospora NBRC 1965.</title>
        <authorList>
            <person name="Ichikawa N."/>
            <person name="Sato H."/>
            <person name="Tonouchi N."/>
        </authorList>
    </citation>
    <scope>NUCLEOTIDE SEQUENCE</scope>
    <source>
        <strain evidence="3">NBRC 1965</strain>
    </source>
</reference>
<dbReference type="PANTHER" id="PTHR16861:SF4">
    <property type="entry name" value="SH3 DOMAIN PROTEIN (AFU_ORTHOLOGUE AFUA_1G13610)"/>
    <property type="match status" value="1"/>
</dbReference>
<accession>A0A9W6YX93</accession>
<evidence type="ECO:0000313" key="3">
    <source>
        <dbReference type="EMBL" id="GMG24095.1"/>
    </source>
</evidence>
<dbReference type="AlphaFoldDB" id="A0A9W6YX93"/>
<organism evidence="3 4">
    <name type="scientific">Ambrosiozyma monospora</name>
    <name type="common">Yeast</name>
    <name type="synonym">Endomycopsis monosporus</name>
    <dbReference type="NCBI Taxonomy" id="43982"/>
    <lineage>
        <taxon>Eukaryota</taxon>
        <taxon>Fungi</taxon>
        <taxon>Dikarya</taxon>
        <taxon>Ascomycota</taxon>
        <taxon>Saccharomycotina</taxon>
        <taxon>Pichiomycetes</taxon>
        <taxon>Pichiales</taxon>
        <taxon>Pichiaceae</taxon>
        <taxon>Ambrosiozyma</taxon>
    </lineage>
</organism>
<evidence type="ECO:0000256" key="1">
    <source>
        <dbReference type="SAM" id="Phobius"/>
    </source>
</evidence>
<keyword evidence="1" id="KW-0812">Transmembrane</keyword>
<evidence type="ECO:0000313" key="4">
    <source>
        <dbReference type="Proteomes" id="UP001165063"/>
    </source>
</evidence>
<keyword evidence="2" id="KW-0732">Signal</keyword>
<feature type="signal peptide" evidence="2">
    <location>
        <begin position="1"/>
        <end position="18"/>
    </location>
</feature>
<dbReference type="Proteomes" id="UP001165063">
    <property type="component" value="Unassembled WGS sequence"/>
</dbReference>
<proteinExistence type="predicted"/>
<keyword evidence="4" id="KW-1185">Reference proteome</keyword>
<dbReference type="PANTHER" id="PTHR16861">
    <property type="entry name" value="GLYCOPROTEIN 38"/>
    <property type="match status" value="1"/>
</dbReference>